<organism evidence="1 2">
    <name type="scientific">Parnassius apollo</name>
    <name type="common">Apollo butterfly</name>
    <name type="synonym">Papilio apollo</name>
    <dbReference type="NCBI Taxonomy" id="110799"/>
    <lineage>
        <taxon>Eukaryota</taxon>
        <taxon>Metazoa</taxon>
        <taxon>Ecdysozoa</taxon>
        <taxon>Arthropoda</taxon>
        <taxon>Hexapoda</taxon>
        <taxon>Insecta</taxon>
        <taxon>Pterygota</taxon>
        <taxon>Neoptera</taxon>
        <taxon>Endopterygota</taxon>
        <taxon>Lepidoptera</taxon>
        <taxon>Glossata</taxon>
        <taxon>Ditrysia</taxon>
        <taxon>Papilionoidea</taxon>
        <taxon>Papilionidae</taxon>
        <taxon>Parnassiinae</taxon>
        <taxon>Parnassini</taxon>
        <taxon>Parnassius</taxon>
        <taxon>Parnassius</taxon>
    </lineage>
</organism>
<protein>
    <submittedName>
        <fullName evidence="1">(apollo) hypothetical protein</fullName>
    </submittedName>
</protein>
<keyword evidence="2" id="KW-1185">Reference proteome</keyword>
<evidence type="ECO:0000313" key="2">
    <source>
        <dbReference type="Proteomes" id="UP000691718"/>
    </source>
</evidence>
<gene>
    <name evidence="1" type="ORF">PAPOLLO_LOCUS7126</name>
</gene>
<dbReference type="AlphaFoldDB" id="A0A8S3WK12"/>
<dbReference type="EMBL" id="CAJQZP010000493">
    <property type="protein sequence ID" value="CAG4964234.1"/>
    <property type="molecule type" value="Genomic_DNA"/>
</dbReference>
<dbReference type="Proteomes" id="UP000691718">
    <property type="component" value="Unassembled WGS sequence"/>
</dbReference>
<name>A0A8S3WK12_PARAO</name>
<sequence length="74" mass="8136">MNLLGIFWPCHDDGGGFEFVTNKPNETSAPQWAALSTTGGTIEQTNCDIKHDVTVVKLRNHLPTAFALQQELPI</sequence>
<evidence type="ECO:0000313" key="1">
    <source>
        <dbReference type="EMBL" id="CAG4964234.1"/>
    </source>
</evidence>
<comment type="caution">
    <text evidence="1">The sequence shown here is derived from an EMBL/GenBank/DDBJ whole genome shotgun (WGS) entry which is preliminary data.</text>
</comment>
<accession>A0A8S3WK12</accession>
<reference evidence="1" key="1">
    <citation type="submission" date="2021-04" db="EMBL/GenBank/DDBJ databases">
        <authorList>
            <person name="Tunstrom K."/>
        </authorList>
    </citation>
    <scope>NUCLEOTIDE SEQUENCE</scope>
</reference>
<proteinExistence type="predicted"/>